<reference evidence="2" key="1">
    <citation type="journal article" date="2019" name="Int. J. Syst. Evol. Microbiol.">
        <title>The Global Catalogue of Microorganisms (GCM) 10K type strain sequencing project: providing services to taxonomists for standard genome sequencing and annotation.</title>
        <authorList>
            <consortium name="The Broad Institute Genomics Platform"/>
            <consortium name="The Broad Institute Genome Sequencing Center for Infectious Disease"/>
            <person name="Wu L."/>
            <person name="Ma J."/>
        </authorList>
    </citation>
    <scope>NUCLEOTIDE SEQUENCE [LARGE SCALE GENOMIC DNA]</scope>
    <source>
        <strain evidence="2">JCM 17440</strain>
    </source>
</reference>
<gene>
    <name evidence="1" type="ORF">GCM10022254_40750</name>
</gene>
<protein>
    <submittedName>
        <fullName evidence="1">Uncharacterized protein</fullName>
    </submittedName>
</protein>
<evidence type="ECO:0000313" key="1">
    <source>
        <dbReference type="EMBL" id="GAA4234860.1"/>
    </source>
</evidence>
<evidence type="ECO:0000313" key="2">
    <source>
        <dbReference type="Proteomes" id="UP001501710"/>
    </source>
</evidence>
<dbReference type="Proteomes" id="UP001501710">
    <property type="component" value="Unassembled WGS sequence"/>
</dbReference>
<sequence>MTARESFEPPKPPGRTDLARAMAAYHVLMNSVVVPESQYVRGAEEPEKELYLSGTIRRTHARHREREAGD</sequence>
<proteinExistence type="predicted"/>
<dbReference type="RefSeq" id="WP_344898913.1">
    <property type="nucleotide sequence ID" value="NZ_BAABAS010000011.1"/>
</dbReference>
<comment type="caution">
    <text evidence="1">The sequence shown here is derived from an EMBL/GenBank/DDBJ whole genome shotgun (WGS) entry which is preliminary data.</text>
</comment>
<keyword evidence="2" id="KW-1185">Reference proteome</keyword>
<name>A0ABP8C741_9ACTN</name>
<organism evidence="1 2">
    <name type="scientific">Actinomadura meridiana</name>
    <dbReference type="NCBI Taxonomy" id="559626"/>
    <lineage>
        <taxon>Bacteria</taxon>
        <taxon>Bacillati</taxon>
        <taxon>Actinomycetota</taxon>
        <taxon>Actinomycetes</taxon>
        <taxon>Streptosporangiales</taxon>
        <taxon>Thermomonosporaceae</taxon>
        <taxon>Actinomadura</taxon>
    </lineage>
</organism>
<dbReference type="EMBL" id="BAABAS010000011">
    <property type="protein sequence ID" value="GAA4234860.1"/>
    <property type="molecule type" value="Genomic_DNA"/>
</dbReference>
<accession>A0ABP8C741</accession>